<feature type="compositionally biased region" description="Gly residues" evidence="1">
    <location>
        <begin position="15"/>
        <end position="24"/>
    </location>
</feature>
<dbReference type="EMBL" id="FNTL01000004">
    <property type="protein sequence ID" value="SEC24966.1"/>
    <property type="molecule type" value="Genomic_DNA"/>
</dbReference>
<gene>
    <name evidence="2" type="ORF">SAMN04490220_1163</name>
</gene>
<reference evidence="3" key="1">
    <citation type="submission" date="2016-10" db="EMBL/GenBank/DDBJ databases">
        <authorList>
            <person name="Varghese N."/>
        </authorList>
    </citation>
    <scope>NUCLEOTIDE SEQUENCE [LARGE SCALE GENOMIC DNA]</scope>
    <source>
        <strain evidence="3">DSM 44719</strain>
    </source>
</reference>
<dbReference type="RefSeq" id="WP_143048844.1">
    <property type="nucleotide sequence ID" value="NZ_FNTL01000004.1"/>
</dbReference>
<dbReference type="Proteomes" id="UP000183407">
    <property type="component" value="Unassembled WGS sequence"/>
</dbReference>
<accession>A0A1H4QZ94</accession>
<dbReference type="AlphaFoldDB" id="A0A1H4QZ94"/>
<sequence length="176" mass="18782">MSFPAGGGDRRRGGTRPGAGDYAGGDGAVVAEVERWWRAGDLLANCALTELLGRAGVKGEGLDDVGGLRRGLRAAVHDGGVRAELVEWCAIVAERRGGRDDRNPRLWLADVTEHLSRPFGAGAVAGEVLEELRRAVTAADAALAAARPQPEMVHPDDEMLTLLDNYSRARARVLRH</sequence>
<organism evidence="2 3">
    <name type="scientific">Rhodococcus jostii</name>
    <dbReference type="NCBI Taxonomy" id="132919"/>
    <lineage>
        <taxon>Bacteria</taxon>
        <taxon>Bacillati</taxon>
        <taxon>Actinomycetota</taxon>
        <taxon>Actinomycetes</taxon>
        <taxon>Mycobacteriales</taxon>
        <taxon>Nocardiaceae</taxon>
        <taxon>Rhodococcus</taxon>
    </lineage>
</organism>
<name>A0A1H4QZ94_RHOJO</name>
<protein>
    <submittedName>
        <fullName evidence="2">Uncharacterized protein</fullName>
    </submittedName>
</protein>
<feature type="region of interest" description="Disordered" evidence="1">
    <location>
        <begin position="1"/>
        <end position="24"/>
    </location>
</feature>
<proteinExistence type="predicted"/>
<evidence type="ECO:0000313" key="2">
    <source>
        <dbReference type="EMBL" id="SEC24966.1"/>
    </source>
</evidence>
<evidence type="ECO:0000256" key="1">
    <source>
        <dbReference type="SAM" id="MobiDB-lite"/>
    </source>
</evidence>
<evidence type="ECO:0000313" key="3">
    <source>
        <dbReference type="Proteomes" id="UP000183407"/>
    </source>
</evidence>